<gene>
    <name evidence="1" type="ORF">FHT02_000905</name>
</gene>
<accession>A0A840YPS6</accession>
<comment type="caution">
    <text evidence="1">The sequence shown here is derived from an EMBL/GenBank/DDBJ whole genome shotgun (WGS) entry which is preliminary data.</text>
</comment>
<proteinExistence type="predicted"/>
<dbReference type="AlphaFoldDB" id="A0A840YPS6"/>
<evidence type="ECO:0000313" key="1">
    <source>
        <dbReference type="EMBL" id="MBB5709683.1"/>
    </source>
</evidence>
<dbReference type="EMBL" id="JACIJF010000002">
    <property type="protein sequence ID" value="MBB5709683.1"/>
    <property type="molecule type" value="Genomic_DNA"/>
</dbReference>
<keyword evidence="2" id="KW-1185">Reference proteome</keyword>
<sequence>MAHIGGVITCGEIDWDRAEEHGSFLIFSHGEGRDEFHLRCVVWRDGQTKDILGHNFDYIRAISRDWWTAHESDTPEGCLIAVHPHWRDQAAVQVEAFQNSAYSALISGTLPLTKIREEKTFEHCPWVDVLASLHR</sequence>
<dbReference type="RefSeq" id="WP_184084768.1">
    <property type="nucleotide sequence ID" value="NZ_JACIJF010000002.1"/>
</dbReference>
<dbReference type="Proteomes" id="UP000527143">
    <property type="component" value="Unassembled WGS sequence"/>
</dbReference>
<protein>
    <submittedName>
        <fullName evidence="1">Uncharacterized protein</fullName>
    </submittedName>
</protein>
<reference evidence="1 2" key="1">
    <citation type="submission" date="2020-08" db="EMBL/GenBank/DDBJ databases">
        <title>Genomic Encyclopedia of Type Strains, Phase IV (KMG-IV): sequencing the most valuable type-strain genomes for metagenomic binning, comparative biology and taxonomic classification.</title>
        <authorList>
            <person name="Goeker M."/>
        </authorList>
    </citation>
    <scope>NUCLEOTIDE SEQUENCE [LARGE SCALE GENOMIC DNA]</scope>
    <source>
        <strain evidence="1 2">DSM 26736</strain>
    </source>
</reference>
<evidence type="ECO:0000313" key="2">
    <source>
        <dbReference type="Proteomes" id="UP000527143"/>
    </source>
</evidence>
<name>A0A840YPS6_9SPHN</name>
<organism evidence="1 2">
    <name type="scientific">Sphingomonas xinjiangensis</name>
    <dbReference type="NCBI Taxonomy" id="643568"/>
    <lineage>
        <taxon>Bacteria</taxon>
        <taxon>Pseudomonadati</taxon>
        <taxon>Pseudomonadota</taxon>
        <taxon>Alphaproteobacteria</taxon>
        <taxon>Sphingomonadales</taxon>
        <taxon>Sphingomonadaceae</taxon>
        <taxon>Sphingomonas</taxon>
    </lineage>
</organism>